<keyword evidence="3" id="KW-0804">Transcription</keyword>
<dbReference type="SUPFAM" id="SSF57716">
    <property type="entry name" value="Glucocorticoid receptor-like (DNA-binding domain)"/>
    <property type="match status" value="2"/>
</dbReference>
<protein>
    <submittedName>
        <fullName evidence="5">GATA transcription factor 27</fullName>
    </submittedName>
</protein>
<comment type="caution">
    <text evidence="5">The sequence shown here is derived from an EMBL/GenBank/DDBJ whole genome shotgun (WGS) entry which is preliminary data.</text>
</comment>
<dbReference type="InterPro" id="IPR044589">
    <property type="entry name" value="GATA26/27"/>
</dbReference>
<keyword evidence="1" id="KW-0805">Transcription regulation</keyword>
<evidence type="ECO:0000256" key="1">
    <source>
        <dbReference type="ARBA" id="ARBA00023015"/>
    </source>
</evidence>
<dbReference type="InterPro" id="IPR013088">
    <property type="entry name" value="Znf_NHR/GATA"/>
</dbReference>
<reference evidence="5 6" key="1">
    <citation type="journal article" date="2019" name="Plant Biotechnol. J.">
        <title>The red bayberry genome and genetic basis of sex determination.</title>
        <authorList>
            <person name="Jia H.M."/>
            <person name="Jia H.J."/>
            <person name="Cai Q.L."/>
            <person name="Wang Y."/>
            <person name="Zhao H.B."/>
            <person name="Yang W.F."/>
            <person name="Wang G.Y."/>
            <person name="Li Y.H."/>
            <person name="Zhan D.L."/>
            <person name="Shen Y.T."/>
            <person name="Niu Q.F."/>
            <person name="Chang L."/>
            <person name="Qiu J."/>
            <person name="Zhao L."/>
            <person name="Xie H.B."/>
            <person name="Fu W.Y."/>
            <person name="Jin J."/>
            <person name="Li X.W."/>
            <person name="Jiao Y."/>
            <person name="Zhou C.C."/>
            <person name="Tu T."/>
            <person name="Chai C.Y."/>
            <person name="Gao J.L."/>
            <person name="Fan L.J."/>
            <person name="van de Weg E."/>
            <person name="Wang J.Y."/>
            <person name="Gao Z.S."/>
        </authorList>
    </citation>
    <scope>NUCLEOTIDE SEQUENCE [LARGE SCALE GENOMIC DNA]</scope>
    <source>
        <tissue evidence="5">Leaves</tissue>
    </source>
</reference>
<dbReference type="Proteomes" id="UP000516437">
    <property type="component" value="Chromosome 7"/>
</dbReference>
<dbReference type="GO" id="GO:0008270">
    <property type="term" value="F:zinc ion binding"/>
    <property type="evidence" value="ECO:0007669"/>
    <property type="project" value="InterPro"/>
</dbReference>
<proteinExistence type="predicted"/>
<dbReference type="Gene3D" id="3.30.50.10">
    <property type="entry name" value="Erythroid Transcription Factor GATA-1, subunit A"/>
    <property type="match status" value="2"/>
</dbReference>
<dbReference type="AlphaFoldDB" id="A0A6A1V4Z9"/>
<dbReference type="GO" id="GO:0006355">
    <property type="term" value="P:regulation of DNA-templated transcription"/>
    <property type="evidence" value="ECO:0007669"/>
    <property type="project" value="InterPro"/>
</dbReference>
<evidence type="ECO:0000256" key="2">
    <source>
        <dbReference type="ARBA" id="ARBA00023125"/>
    </source>
</evidence>
<dbReference type="SMART" id="SM00401">
    <property type="entry name" value="ZnF_GATA"/>
    <property type="match status" value="1"/>
</dbReference>
<dbReference type="EMBL" id="RXIC02000025">
    <property type="protein sequence ID" value="KAB1206998.1"/>
    <property type="molecule type" value="Genomic_DNA"/>
</dbReference>
<keyword evidence="6" id="KW-1185">Reference proteome</keyword>
<evidence type="ECO:0000256" key="3">
    <source>
        <dbReference type="ARBA" id="ARBA00023163"/>
    </source>
</evidence>
<keyword evidence="2" id="KW-0238">DNA-binding</keyword>
<gene>
    <name evidence="5" type="ORF">CJ030_MR7G008086</name>
</gene>
<dbReference type="PANTHER" id="PTHR46855">
    <property type="entry name" value="OSJNBB0038F03.10 PROTEIN"/>
    <property type="match status" value="1"/>
</dbReference>
<name>A0A6A1V4Z9_9ROSI</name>
<evidence type="ECO:0000313" key="5">
    <source>
        <dbReference type="EMBL" id="KAB1206998.1"/>
    </source>
</evidence>
<dbReference type="OrthoDB" id="515401at2759"/>
<sequence length="307" mass="33020">MKLITGSPQWRKGPRKKPVLCNACGLRSRRGTLVNDAPTERLRGPNKRVRKSDATVHNQGNLSAVDDVPSCAAHPTSATKCTSLSVISSPQNSPILLGEADEDEIPGTTQWRKGPPAKPVLCNTCGSRYRLNGSLENYALTCHFRGPLPKRPRKLSDANAIVQNEENVSSCASCSTGSADDTTANKYTSLSATSHDLQNCTELKKVDGDQISGNSQPHLLDFSGFPSRNRPATTFSDLSHIESLQTDPVYTVEHDPEASESAEDVVLIYNANFLLVSPNEIGLGCVLLKPPSSNVNPKDGPTDESQA</sequence>
<evidence type="ECO:0000313" key="6">
    <source>
        <dbReference type="Proteomes" id="UP000516437"/>
    </source>
</evidence>
<dbReference type="InterPro" id="IPR000679">
    <property type="entry name" value="Znf_GATA"/>
</dbReference>
<dbReference type="CDD" id="cd00202">
    <property type="entry name" value="ZnF_GATA"/>
    <property type="match status" value="1"/>
</dbReference>
<dbReference type="Pfam" id="PF00320">
    <property type="entry name" value="GATA"/>
    <property type="match status" value="2"/>
</dbReference>
<evidence type="ECO:0000259" key="4">
    <source>
        <dbReference type="SMART" id="SM00401"/>
    </source>
</evidence>
<dbReference type="GO" id="GO:0043565">
    <property type="term" value="F:sequence-specific DNA binding"/>
    <property type="evidence" value="ECO:0007669"/>
    <property type="project" value="InterPro"/>
</dbReference>
<organism evidence="5 6">
    <name type="scientific">Morella rubra</name>
    <name type="common">Chinese bayberry</name>
    <dbReference type="NCBI Taxonomy" id="262757"/>
    <lineage>
        <taxon>Eukaryota</taxon>
        <taxon>Viridiplantae</taxon>
        <taxon>Streptophyta</taxon>
        <taxon>Embryophyta</taxon>
        <taxon>Tracheophyta</taxon>
        <taxon>Spermatophyta</taxon>
        <taxon>Magnoliopsida</taxon>
        <taxon>eudicotyledons</taxon>
        <taxon>Gunneridae</taxon>
        <taxon>Pentapetalae</taxon>
        <taxon>rosids</taxon>
        <taxon>fabids</taxon>
        <taxon>Fagales</taxon>
        <taxon>Myricaceae</taxon>
        <taxon>Morella</taxon>
    </lineage>
</organism>
<dbReference type="PANTHER" id="PTHR46855:SF21">
    <property type="entry name" value="GATA ZINC FINGER PROTEIN"/>
    <property type="match status" value="1"/>
</dbReference>
<accession>A0A6A1V4Z9</accession>
<feature type="domain" description="GATA-type" evidence="4">
    <location>
        <begin position="1"/>
        <end position="44"/>
    </location>
</feature>